<feature type="domain" description="Ku" evidence="15">
    <location>
        <begin position="276"/>
        <end position="425"/>
    </location>
</feature>
<organism evidence="16">
    <name type="scientific">Lepeophtheirus salmonis</name>
    <name type="common">Salmon louse</name>
    <name type="synonym">Caligus salmonis</name>
    <dbReference type="NCBI Taxonomy" id="72036"/>
    <lineage>
        <taxon>Eukaryota</taxon>
        <taxon>Metazoa</taxon>
        <taxon>Ecdysozoa</taxon>
        <taxon>Arthropoda</taxon>
        <taxon>Crustacea</taxon>
        <taxon>Multicrustacea</taxon>
        <taxon>Hexanauplia</taxon>
        <taxon>Copepoda</taxon>
        <taxon>Siphonostomatoida</taxon>
        <taxon>Caligidae</taxon>
        <taxon>Lepeophtheirus</taxon>
    </lineage>
</organism>
<dbReference type="OrthoDB" id="3249161at2759"/>
<evidence type="ECO:0000256" key="11">
    <source>
        <dbReference type="ARBA" id="ARBA00023204"/>
    </source>
</evidence>
<dbReference type="GO" id="GO:0043564">
    <property type="term" value="C:Ku70:Ku80 complex"/>
    <property type="evidence" value="ECO:0007669"/>
    <property type="project" value="InterPro"/>
</dbReference>
<feature type="region of interest" description="Disordered" evidence="14">
    <location>
        <begin position="504"/>
        <end position="537"/>
    </location>
</feature>
<dbReference type="Gene3D" id="2.40.290.10">
    <property type="match status" value="1"/>
</dbReference>
<evidence type="ECO:0000256" key="14">
    <source>
        <dbReference type="SAM" id="MobiDB-lite"/>
    </source>
</evidence>
<evidence type="ECO:0000256" key="10">
    <source>
        <dbReference type="ARBA" id="ARBA00023172"/>
    </source>
</evidence>
<dbReference type="GO" id="GO:0003690">
    <property type="term" value="F:double-stranded DNA binding"/>
    <property type="evidence" value="ECO:0007669"/>
    <property type="project" value="TreeGrafter"/>
</dbReference>
<dbReference type="PANTHER" id="PTHR12604">
    <property type="entry name" value="KU AUTOANTIGEN DNA HELICASE"/>
    <property type="match status" value="1"/>
</dbReference>
<dbReference type="Pfam" id="PF03730">
    <property type="entry name" value="Ku_C"/>
    <property type="match status" value="1"/>
</dbReference>
<keyword evidence="5" id="KW-0227">DNA damage</keyword>
<dbReference type="InterPro" id="IPR006164">
    <property type="entry name" value="DNA_bd_Ku70/Ku80"/>
</dbReference>
<comment type="similarity">
    <text evidence="2">Belongs to the ku70 family.</text>
</comment>
<proteinExistence type="inferred from homology"/>
<keyword evidence="7" id="KW-0347">Helicase</keyword>
<evidence type="ECO:0000256" key="9">
    <source>
        <dbReference type="ARBA" id="ARBA00023125"/>
    </source>
</evidence>
<evidence type="ECO:0000256" key="12">
    <source>
        <dbReference type="ARBA" id="ARBA00023242"/>
    </source>
</evidence>
<dbReference type="Gene3D" id="3.40.50.410">
    <property type="entry name" value="von Willebrand factor, type A domain"/>
    <property type="match status" value="1"/>
</dbReference>
<comment type="subcellular location">
    <subcellularLocation>
        <location evidence="1">Nucleus</location>
    </subcellularLocation>
</comment>
<dbReference type="NCBIfam" id="TIGR00578">
    <property type="entry name" value="ku70"/>
    <property type="match status" value="1"/>
</dbReference>
<dbReference type="Pfam" id="PF03731">
    <property type="entry name" value="Ku_N"/>
    <property type="match status" value="1"/>
</dbReference>
<keyword evidence="6" id="KW-0378">Hydrolase</keyword>
<dbReference type="InterPro" id="IPR016194">
    <property type="entry name" value="SPOC-like_C_dom_sf"/>
</dbReference>
<dbReference type="GO" id="GO:0006303">
    <property type="term" value="P:double-strand break repair via nonhomologous end joining"/>
    <property type="evidence" value="ECO:0007669"/>
    <property type="project" value="InterPro"/>
</dbReference>
<keyword evidence="4" id="KW-0547">Nucleotide-binding</keyword>
<dbReference type="SMART" id="SM00559">
    <property type="entry name" value="Ku78"/>
    <property type="match status" value="1"/>
</dbReference>
<evidence type="ECO:0000256" key="2">
    <source>
        <dbReference type="ARBA" id="ARBA00005240"/>
    </source>
</evidence>
<dbReference type="InterPro" id="IPR027388">
    <property type="entry name" value="Ku70_bridge/pillars_dom_sf"/>
</dbReference>
<dbReference type="PIRSF" id="PIRSF003033">
    <property type="entry name" value="Ku70"/>
    <property type="match status" value="1"/>
</dbReference>
<dbReference type="GO" id="GO:0042162">
    <property type="term" value="F:telomeric DNA binding"/>
    <property type="evidence" value="ECO:0007669"/>
    <property type="project" value="InterPro"/>
</dbReference>
<dbReference type="GO" id="GO:0016787">
    <property type="term" value="F:hydrolase activity"/>
    <property type="evidence" value="ECO:0007669"/>
    <property type="project" value="UniProtKB-KW"/>
</dbReference>
<dbReference type="EMBL" id="HACA01020452">
    <property type="protein sequence ID" value="CDW37813.1"/>
    <property type="molecule type" value="Transcribed_RNA"/>
</dbReference>
<dbReference type="Gene3D" id="4.10.970.10">
    <property type="entry name" value="Ku70, bridge and pillars"/>
    <property type="match status" value="1"/>
</dbReference>
<dbReference type="SUPFAM" id="SSF100939">
    <property type="entry name" value="SPOC domain-like"/>
    <property type="match status" value="1"/>
</dbReference>
<dbReference type="Gene3D" id="1.10.1600.10">
    <property type="match status" value="1"/>
</dbReference>
<reference evidence="16" key="1">
    <citation type="submission" date="2014-05" db="EMBL/GenBank/DDBJ databases">
        <authorList>
            <person name="Chronopoulou M."/>
        </authorList>
    </citation>
    <scope>NUCLEOTIDE SEQUENCE</scope>
    <source>
        <tissue evidence="16">Whole organism</tissue>
    </source>
</reference>
<keyword evidence="9" id="KW-0238">DNA-binding</keyword>
<dbReference type="GO" id="GO:0003678">
    <property type="term" value="F:DNA helicase activity"/>
    <property type="evidence" value="ECO:0007669"/>
    <property type="project" value="InterPro"/>
</dbReference>
<evidence type="ECO:0000256" key="8">
    <source>
        <dbReference type="ARBA" id="ARBA00022840"/>
    </source>
</evidence>
<evidence type="ECO:0000256" key="1">
    <source>
        <dbReference type="ARBA" id="ARBA00004123"/>
    </source>
</evidence>
<evidence type="ECO:0000256" key="13">
    <source>
        <dbReference type="ARBA" id="ARBA00065167"/>
    </source>
</evidence>
<accession>A0A0K2UHW4</accession>
<dbReference type="AlphaFoldDB" id="A0A0K2UHW4"/>
<dbReference type="InterPro" id="IPR005161">
    <property type="entry name" value="Ku_N"/>
</dbReference>
<evidence type="ECO:0000256" key="4">
    <source>
        <dbReference type="ARBA" id="ARBA00022741"/>
    </source>
</evidence>
<dbReference type="GO" id="GO:0003684">
    <property type="term" value="F:damaged DNA binding"/>
    <property type="evidence" value="ECO:0007669"/>
    <property type="project" value="InterPro"/>
</dbReference>
<evidence type="ECO:0000256" key="6">
    <source>
        <dbReference type="ARBA" id="ARBA00022801"/>
    </source>
</evidence>
<dbReference type="GO" id="GO:0005524">
    <property type="term" value="F:ATP binding"/>
    <property type="evidence" value="ECO:0007669"/>
    <property type="project" value="UniProtKB-KW"/>
</dbReference>
<keyword evidence="12" id="KW-0539">Nucleus</keyword>
<name>A0A0K2UHW4_LEPSM</name>
<keyword evidence="11" id="KW-0234">DNA repair</keyword>
<dbReference type="InterPro" id="IPR006165">
    <property type="entry name" value="Ku70"/>
</dbReference>
<evidence type="ECO:0000256" key="5">
    <source>
        <dbReference type="ARBA" id="ARBA00022763"/>
    </source>
</evidence>
<dbReference type="SUPFAM" id="SSF53300">
    <property type="entry name" value="vWA-like"/>
    <property type="match status" value="1"/>
</dbReference>
<evidence type="ECO:0000256" key="7">
    <source>
        <dbReference type="ARBA" id="ARBA00022806"/>
    </source>
</evidence>
<dbReference type="GO" id="GO:0000723">
    <property type="term" value="P:telomere maintenance"/>
    <property type="evidence" value="ECO:0007669"/>
    <property type="project" value="InterPro"/>
</dbReference>
<dbReference type="InterPro" id="IPR047087">
    <property type="entry name" value="KU70_core_dom"/>
</dbReference>
<keyword evidence="8" id="KW-0067">ATP-binding</keyword>
<protein>
    <recommendedName>
        <fullName evidence="3">ATP-dependent DNA helicase 2 subunit 1</fullName>
    </recommendedName>
</protein>
<dbReference type="CDD" id="cd00788">
    <property type="entry name" value="KU70"/>
    <property type="match status" value="1"/>
</dbReference>
<keyword evidence="10" id="KW-0233">DNA recombination</keyword>
<dbReference type="InterPro" id="IPR036465">
    <property type="entry name" value="vWFA_dom_sf"/>
</dbReference>
<gene>
    <name evidence="16" type="primary">Xrcc6</name>
</gene>
<dbReference type="GO" id="GO:0006310">
    <property type="term" value="P:DNA recombination"/>
    <property type="evidence" value="ECO:0007669"/>
    <property type="project" value="UniProtKB-KW"/>
</dbReference>
<dbReference type="InterPro" id="IPR005160">
    <property type="entry name" value="Ku_C"/>
</dbReference>
<evidence type="ECO:0000259" key="15">
    <source>
        <dbReference type="SMART" id="SM00559"/>
    </source>
</evidence>
<comment type="subunit">
    <text evidence="13">Heterodimer of a 70 kDa and a 80 kDa subunit.</text>
</comment>
<sequence>MDRWDEEDEFDEQNLGNSPWNQGGKDLMIFLVDATNFEGASLALKCAHSTLRTLIWKSSMDLFGLVLYGLDPDSDQNKLSGTKILLPLNPAEPDNILQLEEEIESGSAYPTGKVLLNDAFWQCQSMFDDVSGKVGSKRILLFTDKEAPLDEERKRLLKKAEDFNNTDISVDLIPLKSDFDMKPFFADFLVRANNEASSEDLSLTSPDDLMKIVRRKIHRKRKLGSIYLDFGGGLRPKVSFYNFIGRSNKPPRVYLSKDTNTEVAISRKYMNPDNGQELNSALDINKYQEYGGRKVVFTPDEVKMITKMGISSEKSGLRILGFRPLSSLKWSHFVRSGTFIYPEEEEVVGSLKVMSSLLIKCLEKEVMAICFYKPRNNWAPSFIALIPQEETREDGAQEIPPGFHLAYLPFSDDLRNVPTRLDCNKSRVLPEQLEAGKKVIHKLRLKNYNSEAFANPELQAHYCLVESLALNRDDVEDFVDTTLPPQDVIQKKLEVVSKEFNEAVYPDGYDPDAKPPPPSKRKDIQGKDKPDDAKKAKTDLEVLDMDSSIRGKSVEKLTVDVLKNFLVAKGVTISHKRKADLVRLVYEYHSQS</sequence>
<evidence type="ECO:0000256" key="3">
    <source>
        <dbReference type="ARBA" id="ARBA00014630"/>
    </source>
</evidence>
<dbReference type="PANTHER" id="PTHR12604:SF2">
    <property type="entry name" value="X-RAY REPAIR CROSS-COMPLEMENTING PROTEIN 6"/>
    <property type="match status" value="1"/>
</dbReference>
<evidence type="ECO:0000313" key="16">
    <source>
        <dbReference type="EMBL" id="CDW37813.1"/>
    </source>
</evidence>
<dbReference type="Pfam" id="PF02735">
    <property type="entry name" value="Ku"/>
    <property type="match status" value="1"/>
</dbReference>
<dbReference type="FunFam" id="2.40.290.10:FF:000001">
    <property type="entry name" value="X-ray repair cross complementing 6"/>
    <property type="match status" value="1"/>
</dbReference>
<feature type="compositionally biased region" description="Basic and acidic residues" evidence="14">
    <location>
        <begin position="520"/>
        <end position="537"/>
    </location>
</feature>